<dbReference type="EMBL" id="JADOXO010000057">
    <property type="protein sequence ID" value="KAF9816474.1"/>
    <property type="molecule type" value="Genomic_DNA"/>
</dbReference>
<name>A0A8H7U3B8_9APHY</name>
<protein>
    <submittedName>
        <fullName evidence="1">Uncharacterized protein</fullName>
    </submittedName>
</protein>
<gene>
    <name evidence="1" type="ORF">IEO21_04079</name>
</gene>
<comment type="caution">
    <text evidence="1">The sequence shown here is derived from an EMBL/GenBank/DDBJ whole genome shotgun (WGS) entry which is preliminary data.</text>
</comment>
<evidence type="ECO:0000313" key="2">
    <source>
        <dbReference type="Proteomes" id="UP000639403"/>
    </source>
</evidence>
<accession>A0A8H7U3B8</accession>
<sequence>MPRTDGQGNRWHLLIATGVDHIRKTLGGAKAASEDALGVYPKIVDEPRKCEDWTSVHRPAAGDIYPTTAQTAQTGDQTAATARTNTSPEYRLLRLADEYQRPARGTHAQARGAAVDQEGKQEQSLPWGRAVYICGDRPPTIFAIPREACHGIPDASNILTAKRPTHLTSARSSCPMVTVRTVCAQPKAIASPSQPAKRNQGSAQ</sequence>
<proteinExistence type="predicted"/>
<organism evidence="1 2">
    <name type="scientific">Rhodonia placenta</name>
    <dbReference type="NCBI Taxonomy" id="104341"/>
    <lineage>
        <taxon>Eukaryota</taxon>
        <taxon>Fungi</taxon>
        <taxon>Dikarya</taxon>
        <taxon>Basidiomycota</taxon>
        <taxon>Agaricomycotina</taxon>
        <taxon>Agaricomycetes</taxon>
        <taxon>Polyporales</taxon>
        <taxon>Adustoporiaceae</taxon>
        <taxon>Rhodonia</taxon>
    </lineage>
</organism>
<reference evidence="1" key="2">
    <citation type="journal article" name="Front. Microbiol.">
        <title>Degradative Capacity of Two Strains of Rhodonia placenta: From Phenotype to Genotype.</title>
        <authorList>
            <person name="Kolle M."/>
            <person name="Horta M.A.C."/>
            <person name="Nowrousian M."/>
            <person name="Ohm R.A."/>
            <person name="Benz J.P."/>
            <person name="Pilgard A."/>
        </authorList>
    </citation>
    <scope>NUCLEOTIDE SEQUENCE</scope>
    <source>
        <strain evidence="1">FPRL280</strain>
    </source>
</reference>
<reference evidence="1" key="1">
    <citation type="submission" date="2020-11" db="EMBL/GenBank/DDBJ databases">
        <authorList>
            <person name="Koelle M."/>
            <person name="Horta M.A.C."/>
            <person name="Nowrousian M."/>
            <person name="Ohm R.A."/>
            <person name="Benz P."/>
            <person name="Pilgard A."/>
        </authorList>
    </citation>
    <scope>NUCLEOTIDE SEQUENCE</scope>
    <source>
        <strain evidence="1">FPRL280</strain>
    </source>
</reference>
<evidence type="ECO:0000313" key="1">
    <source>
        <dbReference type="EMBL" id="KAF9816474.1"/>
    </source>
</evidence>
<dbReference type="Proteomes" id="UP000639403">
    <property type="component" value="Unassembled WGS sequence"/>
</dbReference>
<dbReference type="AlphaFoldDB" id="A0A8H7U3B8"/>